<dbReference type="Pfam" id="PF18129">
    <property type="entry name" value="SH3_12"/>
    <property type="match status" value="1"/>
</dbReference>
<feature type="domain" description="Xrn1 N-terminal" evidence="7">
    <location>
        <begin position="1"/>
        <end position="226"/>
    </location>
</feature>
<dbReference type="InterPro" id="IPR016494">
    <property type="entry name" value="5_3_exoribonuclease_1"/>
</dbReference>
<dbReference type="Pfam" id="PF17846">
    <property type="entry name" value="XRN_M"/>
    <property type="match status" value="1"/>
</dbReference>
<dbReference type="Pfam" id="PF18332">
    <property type="entry name" value="XRN1_D1"/>
    <property type="match status" value="1"/>
</dbReference>
<dbReference type="Gene3D" id="3.40.50.12390">
    <property type="match status" value="2"/>
</dbReference>
<dbReference type="InterPro" id="IPR041412">
    <property type="entry name" value="Xrn1_helical"/>
</dbReference>
<dbReference type="InterPro" id="IPR040992">
    <property type="entry name" value="XRN1_D1"/>
</dbReference>
<dbReference type="InterPro" id="IPR041385">
    <property type="entry name" value="SH3_12"/>
</dbReference>
<feature type="region of interest" description="Disordered" evidence="6">
    <location>
        <begin position="364"/>
        <end position="402"/>
    </location>
</feature>
<evidence type="ECO:0000256" key="2">
    <source>
        <dbReference type="ARBA" id="ARBA00022801"/>
    </source>
</evidence>
<dbReference type="Gene3D" id="1.25.40.1050">
    <property type="match status" value="1"/>
</dbReference>
<dbReference type="GO" id="GO:0005634">
    <property type="term" value="C:nucleus"/>
    <property type="evidence" value="ECO:0007669"/>
    <property type="project" value="TreeGrafter"/>
</dbReference>
<feature type="compositionally biased region" description="Basic and acidic residues" evidence="6">
    <location>
        <begin position="1230"/>
        <end position="1241"/>
    </location>
</feature>
<name>A0A7S2T9B5_9CHLO</name>
<reference evidence="12" key="1">
    <citation type="submission" date="2021-01" db="EMBL/GenBank/DDBJ databases">
        <authorList>
            <person name="Corre E."/>
            <person name="Pelletier E."/>
            <person name="Niang G."/>
            <person name="Scheremetjew M."/>
            <person name="Finn R."/>
            <person name="Kale V."/>
            <person name="Holt S."/>
            <person name="Cochrane G."/>
            <person name="Meng A."/>
            <person name="Brown T."/>
            <person name="Cohen L."/>
        </authorList>
    </citation>
    <scope>NUCLEOTIDE SEQUENCE</scope>
    <source>
        <strain evidence="12">RCC2335</strain>
    </source>
</reference>
<evidence type="ECO:0000259" key="11">
    <source>
        <dbReference type="Pfam" id="PF18334"/>
    </source>
</evidence>
<evidence type="ECO:0000256" key="4">
    <source>
        <dbReference type="ARBA" id="ARBA00038299"/>
    </source>
</evidence>
<dbReference type="GO" id="GO:0005737">
    <property type="term" value="C:cytoplasm"/>
    <property type="evidence" value="ECO:0007669"/>
    <property type="project" value="UniProtKB-SubCell"/>
</dbReference>
<dbReference type="InterPro" id="IPR027073">
    <property type="entry name" value="5_3_exoribonuclease"/>
</dbReference>
<evidence type="ECO:0000256" key="1">
    <source>
        <dbReference type="ARBA" id="ARBA00022722"/>
    </source>
</evidence>
<accession>A0A7S2T9B5</accession>
<feature type="compositionally biased region" description="Low complexity" evidence="6">
    <location>
        <begin position="1191"/>
        <end position="1203"/>
    </location>
</feature>
<dbReference type="InterPro" id="IPR047007">
    <property type="entry name" value="XRN1_D1_sf"/>
</dbReference>
<keyword evidence="1 5" id="KW-0540">Nuclease</keyword>
<dbReference type="GO" id="GO:0004534">
    <property type="term" value="F:5'-3' RNA exonuclease activity"/>
    <property type="evidence" value="ECO:0007669"/>
    <property type="project" value="TreeGrafter"/>
</dbReference>
<dbReference type="PANTHER" id="PTHR12341:SF7">
    <property type="entry name" value="5'-3' EXORIBONUCLEASE 1"/>
    <property type="match status" value="1"/>
</dbReference>
<organism evidence="12">
    <name type="scientific">Chloropicon roscoffensis</name>
    <dbReference type="NCBI Taxonomy" id="1461544"/>
    <lineage>
        <taxon>Eukaryota</taxon>
        <taxon>Viridiplantae</taxon>
        <taxon>Chlorophyta</taxon>
        <taxon>Chloropicophyceae</taxon>
        <taxon>Chloropicales</taxon>
        <taxon>Chloropicaceae</taxon>
        <taxon>Chloropicon</taxon>
    </lineage>
</organism>
<evidence type="ECO:0000256" key="3">
    <source>
        <dbReference type="ARBA" id="ARBA00022839"/>
    </source>
</evidence>
<dbReference type="Pfam" id="PF18334">
    <property type="entry name" value="XRN1_D2_D3"/>
    <property type="match status" value="1"/>
</dbReference>
<dbReference type="GO" id="GO:0003723">
    <property type="term" value="F:RNA binding"/>
    <property type="evidence" value="ECO:0007669"/>
    <property type="project" value="UniProtKB-KW"/>
</dbReference>
<dbReference type="EMBL" id="HBHM01002565">
    <property type="protein sequence ID" value="CAD9722827.1"/>
    <property type="molecule type" value="Transcribed_RNA"/>
</dbReference>
<evidence type="ECO:0000259" key="10">
    <source>
        <dbReference type="Pfam" id="PF18332"/>
    </source>
</evidence>
<comment type="subcellular location">
    <subcellularLocation>
        <location evidence="5">Cytoplasm</location>
    </subcellularLocation>
</comment>
<evidence type="ECO:0000256" key="6">
    <source>
        <dbReference type="SAM" id="MobiDB-lite"/>
    </source>
</evidence>
<dbReference type="AlphaFoldDB" id="A0A7S2T9B5"/>
<feature type="domain" description="Exoribonuclease Xrn1 D2/D3" evidence="11">
    <location>
        <begin position="876"/>
        <end position="1058"/>
    </location>
</feature>
<gene>
    <name evidence="12" type="ORF">CROS1312_LOCUS2019</name>
</gene>
<comment type="similarity">
    <text evidence="4 5">Belongs to the 5'-3' exonuclease family.</text>
</comment>
<feature type="domain" description="Xrn1 helical" evidence="8">
    <location>
        <begin position="276"/>
        <end position="620"/>
    </location>
</feature>
<dbReference type="InterPro" id="IPR047008">
    <property type="entry name" value="XRN1_SH3_sf"/>
</dbReference>
<evidence type="ECO:0000259" key="7">
    <source>
        <dbReference type="Pfam" id="PF03159"/>
    </source>
</evidence>
<evidence type="ECO:0000313" key="12">
    <source>
        <dbReference type="EMBL" id="CAD9722827.1"/>
    </source>
</evidence>
<feature type="region of interest" description="Disordered" evidence="6">
    <location>
        <begin position="1169"/>
        <end position="1242"/>
    </location>
</feature>
<dbReference type="EC" id="3.1.13.-" evidence="5"/>
<dbReference type="CDD" id="cd18673">
    <property type="entry name" value="PIN_XRN1-2-like"/>
    <property type="match status" value="1"/>
</dbReference>
<keyword evidence="5" id="KW-0963">Cytoplasm</keyword>
<dbReference type="PANTHER" id="PTHR12341">
    <property type="entry name" value="5'-&gt;3' EXORIBONUCLEASE"/>
    <property type="match status" value="1"/>
</dbReference>
<dbReference type="Pfam" id="PF03159">
    <property type="entry name" value="XRN_N"/>
    <property type="match status" value="1"/>
</dbReference>
<dbReference type="InterPro" id="IPR041106">
    <property type="entry name" value="XRN1_D2_D3"/>
</dbReference>
<sequence>MGVPKFYRWLSERYPMVNHNVSETQVPPVDNFFLDMNGIIHNCTHGNDEDATRALSEAEMVCKIFTYIDRLVSIIRPQRLIFLGVDGVAPRAKVNQQRARRFKSGKARLELEAEARERGEEIPDDVFDSNCITPGTQFLQRLDQHLRFYVRKKISEDPLWQKPQVVLSGPLVPGEGEHKVMEYLRWAKKDPKYQPNQRHCLYGLDADLIMLALVTHEPHFFLLREQVSYGPRGRGRPSRELLENPCAEGFTLMNIGLLRESWQCEFRELNLDPKWFDVERVIDDVILICMLVGNDFLPPLPTLDIAEGALDNMLDIYKEILPEMGGYLQEAGELVYENFEVFLARIAKMEKEVLEMRAVDADMHDSRRRKREKRDARMRGRGGDKSKDQPQPAEGANSAEPTMMSSEARALILFQEGEEGLQAWKDRYYNVKLECDGEGDVRRVTEEYIRGIAWVLQYYYRGVVSWDWYYPYHYAAMASECKGLARIGKLEFNYGKPFNPFQQLLAVMPASSAKLFPECYQELILNDSSPLRRPVNYFPTDFDLDMEGKRADWEGIVLIPFIDEKVLLEAESTHINAARLTKEELERNTLGPVVTFYYDEKSQETLFCQSTLPHQFTNVVQSKSRVMMVAPPPPFPEGEKGFTAEMTKGTTTGLGNPMGFPTLQTLKVSSRLDAVGVDVFGTSSKKKSLVLELKAPGIPAAIKLDQIGKALLGERCFIGWPYLKESTITAISDATGYYDISGFRPHASEAARDEWEFQAGQCVERYLTKKAVDVGESSFFVHVRDCVDTTRMPDGSIEKHFSDSVDMHPIQVILRSDPFEPKGGAAAAQSAASKKVLQGLKSGAQVIYLAEPYYGCVGTVLKGSRRSRGDKASGQEPKLSIQILPNSDSEMQNMRVCRRAMHHASVRYFTDVATSKKVGCSTRVLGMMTSMVNAKDSKGKNVGLGLSLKSRGQGAYVPDYCKVVRRQDNVFYEYSANALQVLQQYKLKFPWVFEAVTKENKKDYYGDDFFPNASPEDRDRKLYEVQRWLKRLPLSRRPMVKQEAKIAPEEAIRALQQALVPLRPGAQAKPVHLENVAPMSVLAPPDPSLPRPAILKVGCFELGDRVVSVGGHPNAPPFGSHGVVVSVYPNGLVEAVFDREYLGGKDLYGRCKKGTGNIVPPFCLVNKTRPADASRAKQQQQQQRARKDAAPQRAPKAGQQPPKQQDRRRGGGGKEGGPAEGAAAGMAKLSVKEEKPEDKQAKLANAGAELLKMLQKK</sequence>
<keyword evidence="2 5" id="KW-0378">Hydrolase</keyword>
<feature type="domain" description="5'-3' exoribonuclease 1 SH3-like" evidence="9">
    <location>
        <begin position="1100"/>
        <end position="1166"/>
    </location>
</feature>
<feature type="compositionally biased region" description="Basic and acidic residues" evidence="6">
    <location>
        <begin position="373"/>
        <end position="388"/>
    </location>
</feature>
<proteinExistence type="inferred from homology"/>
<evidence type="ECO:0000256" key="5">
    <source>
        <dbReference type="PIRNR" id="PIRNR006743"/>
    </source>
</evidence>
<evidence type="ECO:0000259" key="8">
    <source>
        <dbReference type="Pfam" id="PF17846"/>
    </source>
</evidence>
<keyword evidence="5" id="KW-0694">RNA-binding</keyword>
<dbReference type="Gene3D" id="2.30.30.750">
    <property type="match status" value="1"/>
</dbReference>
<feature type="domain" description="5'-3' exoribonuclease 1 D1" evidence="10">
    <location>
        <begin position="648"/>
        <end position="815"/>
    </location>
</feature>
<dbReference type="Gene3D" id="2.170.260.40">
    <property type="match status" value="1"/>
</dbReference>
<dbReference type="GO" id="GO:0000956">
    <property type="term" value="P:nuclear-transcribed mRNA catabolic process"/>
    <property type="evidence" value="ECO:0007669"/>
    <property type="project" value="InterPro"/>
</dbReference>
<protein>
    <recommendedName>
        <fullName evidence="5">5'-3' exoribonuclease 1</fullName>
        <ecNumber evidence="5">3.1.13.-</ecNumber>
    </recommendedName>
</protein>
<evidence type="ECO:0000259" key="9">
    <source>
        <dbReference type="Pfam" id="PF18129"/>
    </source>
</evidence>
<dbReference type="InterPro" id="IPR004859">
    <property type="entry name" value="Xrn1_N"/>
</dbReference>
<keyword evidence="3 5" id="KW-0269">Exonuclease</keyword>
<dbReference type="PIRSF" id="PIRSF006743">
    <property type="entry name" value="Exonuclease_Xnr1"/>
    <property type="match status" value="1"/>
</dbReference>